<dbReference type="Proteomes" id="UP000287033">
    <property type="component" value="Unassembled WGS sequence"/>
</dbReference>
<dbReference type="AlphaFoldDB" id="A0A401SLI6"/>
<dbReference type="STRING" id="137246.A0A401SLI6"/>
<dbReference type="PANTHER" id="PTHR31408">
    <property type="entry name" value="HYPOTHETICAL PROTEIN LOC689986"/>
    <property type="match status" value="1"/>
</dbReference>
<dbReference type="GO" id="GO:0007130">
    <property type="term" value="P:synaptonemal complex assembly"/>
    <property type="evidence" value="ECO:0007669"/>
    <property type="project" value="InterPro"/>
</dbReference>
<name>A0A401SLI6_CHIPU</name>
<dbReference type="Pfam" id="PF15162">
    <property type="entry name" value="SCRE"/>
    <property type="match status" value="1"/>
</dbReference>
<dbReference type="PANTHER" id="PTHR31408:SF2">
    <property type="entry name" value="PROTEIN SPO16 HOMOLOG"/>
    <property type="match status" value="1"/>
</dbReference>
<evidence type="ECO:0000313" key="1">
    <source>
        <dbReference type="EMBL" id="GCC31254.1"/>
    </source>
</evidence>
<dbReference type="GO" id="GO:0005694">
    <property type="term" value="C:chromosome"/>
    <property type="evidence" value="ECO:0007669"/>
    <property type="project" value="TreeGrafter"/>
</dbReference>
<gene>
    <name evidence="1" type="ORF">chiPu_0009711</name>
</gene>
<dbReference type="EMBL" id="BEZZ01000351">
    <property type="protein sequence ID" value="GCC31254.1"/>
    <property type="molecule type" value="Genomic_DNA"/>
</dbReference>
<evidence type="ECO:0000313" key="2">
    <source>
        <dbReference type="Proteomes" id="UP000287033"/>
    </source>
</evidence>
<proteinExistence type="predicted"/>
<dbReference type="OrthoDB" id="6149480at2759"/>
<accession>A0A401SLI6</accession>
<sequence>MATGGAIIVSSSLQHHEVISSLSNQQQRIRFSDAVIPGSIIFPLSGIAYIIMEIEDFCDNSREIKLMEQIEQFVHIHRNSFLLLAAALYGAKEWEILFKVQQRFLGSNLKIIPAHNSGDMVKSMLTIAKVTCKPHVDSVRDRIAMIRAQLIEHSPVWEMLHKQQLNDAK</sequence>
<dbReference type="OMA" id="QNHDTCR"/>
<protein>
    <submittedName>
        <fullName evidence="1">Uncharacterized protein</fullName>
    </submittedName>
</protein>
<keyword evidence="2" id="KW-1185">Reference proteome</keyword>
<dbReference type="GO" id="GO:0007131">
    <property type="term" value="P:reciprocal meiotic recombination"/>
    <property type="evidence" value="ECO:0007669"/>
    <property type="project" value="TreeGrafter"/>
</dbReference>
<comment type="caution">
    <text evidence="1">The sequence shown here is derived from an EMBL/GenBank/DDBJ whole genome shotgun (WGS) entry which is preliminary data.</text>
</comment>
<dbReference type="InterPro" id="IPR027857">
    <property type="entry name" value="SCRE"/>
</dbReference>
<organism evidence="1 2">
    <name type="scientific">Chiloscyllium punctatum</name>
    <name type="common">Brownbanded bambooshark</name>
    <name type="synonym">Hemiscyllium punctatum</name>
    <dbReference type="NCBI Taxonomy" id="137246"/>
    <lineage>
        <taxon>Eukaryota</taxon>
        <taxon>Metazoa</taxon>
        <taxon>Chordata</taxon>
        <taxon>Craniata</taxon>
        <taxon>Vertebrata</taxon>
        <taxon>Chondrichthyes</taxon>
        <taxon>Elasmobranchii</taxon>
        <taxon>Galeomorphii</taxon>
        <taxon>Galeoidea</taxon>
        <taxon>Orectolobiformes</taxon>
        <taxon>Hemiscylliidae</taxon>
        <taxon>Chiloscyllium</taxon>
    </lineage>
</organism>
<reference evidence="1 2" key="1">
    <citation type="journal article" date="2018" name="Nat. Ecol. Evol.">
        <title>Shark genomes provide insights into elasmobranch evolution and the origin of vertebrates.</title>
        <authorList>
            <person name="Hara Y"/>
            <person name="Yamaguchi K"/>
            <person name="Onimaru K"/>
            <person name="Kadota M"/>
            <person name="Koyanagi M"/>
            <person name="Keeley SD"/>
            <person name="Tatsumi K"/>
            <person name="Tanaka K"/>
            <person name="Motone F"/>
            <person name="Kageyama Y"/>
            <person name="Nozu R"/>
            <person name="Adachi N"/>
            <person name="Nishimura O"/>
            <person name="Nakagawa R"/>
            <person name="Tanegashima C"/>
            <person name="Kiyatake I"/>
            <person name="Matsumoto R"/>
            <person name="Murakumo K"/>
            <person name="Nishida K"/>
            <person name="Terakita A"/>
            <person name="Kuratani S"/>
            <person name="Sato K"/>
            <person name="Hyodo S Kuraku.S."/>
        </authorList>
    </citation>
    <scope>NUCLEOTIDE SEQUENCE [LARGE SCALE GENOMIC DNA]</scope>
</reference>